<evidence type="ECO:0000313" key="1">
    <source>
        <dbReference type="EMBL" id="CDW43195.1"/>
    </source>
</evidence>
<reference evidence="1" key="1">
    <citation type="submission" date="2014-05" db="EMBL/GenBank/DDBJ databases">
        <authorList>
            <person name="Chronopoulou M."/>
        </authorList>
    </citation>
    <scope>NUCLEOTIDE SEQUENCE</scope>
    <source>
        <tissue evidence="1">Whole organism</tissue>
    </source>
</reference>
<name>A0A0K2UYM3_LEPSM</name>
<dbReference type="EMBL" id="HACA01025834">
    <property type="protein sequence ID" value="CDW43195.1"/>
    <property type="molecule type" value="Transcribed_RNA"/>
</dbReference>
<accession>A0A0K2UYM3</accession>
<proteinExistence type="predicted"/>
<dbReference type="AlphaFoldDB" id="A0A0K2UYM3"/>
<organism evidence="1">
    <name type="scientific">Lepeophtheirus salmonis</name>
    <name type="common">Salmon louse</name>
    <name type="synonym">Caligus salmonis</name>
    <dbReference type="NCBI Taxonomy" id="72036"/>
    <lineage>
        <taxon>Eukaryota</taxon>
        <taxon>Metazoa</taxon>
        <taxon>Ecdysozoa</taxon>
        <taxon>Arthropoda</taxon>
        <taxon>Crustacea</taxon>
        <taxon>Multicrustacea</taxon>
        <taxon>Hexanauplia</taxon>
        <taxon>Copepoda</taxon>
        <taxon>Siphonostomatoida</taxon>
        <taxon>Caligidae</taxon>
        <taxon>Lepeophtheirus</taxon>
    </lineage>
</organism>
<protein>
    <submittedName>
        <fullName evidence="1">Uncharacterized protein</fullName>
    </submittedName>
</protein>
<sequence>MVVFYLVAVKERKNIYLKPNYKERRKSEKYGRRDINLSELEIYNYSTSQHMFALGFRCCVPDSCYLYKLKKYISNVRRDLVFLKLKGTLCTNNSSKNIQNNYFKQIILVNF</sequence>